<keyword evidence="4" id="KW-1185">Reference proteome</keyword>
<evidence type="ECO:0000313" key="3">
    <source>
        <dbReference type="EMBL" id="MDN3921448.1"/>
    </source>
</evidence>
<dbReference type="SUPFAM" id="SSF53213">
    <property type="entry name" value="LigB-like"/>
    <property type="match status" value="2"/>
</dbReference>
<dbReference type="InterPro" id="IPR036622">
    <property type="entry name" value="LigA_sf"/>
</dbReference>
<dbReference type="InterPro" id="IPR034940">
    <property type="entry name" value="Gallate_dioxygenase_C"/>
</dbReference>
<dbReference type="GO" id="GO:0036238">
    <property type="term" value="F:gallate dioxygenase activity"/>
    <property type="evidence" value="ECO:0007669"/>
    <property type="project" value="UniProtKB-EC"/>
</dbReference>
<dbReference type="RefSeq" id="WP_290359739.1">
    <property type="nucleotide sequence ID" value="NZ_JAUHHC010000003.1"/>
</dbReference>
<dbReference type="InterPro" id="IPR034939">
    <property type="entry name" value="Gallate_Doxase_N"/>
</dbReference>
<name>A0ABT8DWL7_9BURK</name>
<comment type="caution">
    <text evidence="3">The sequence shown here is derived from an EMBL/GenBank/DDBJ whole genome shotgun (WGS) entry which is preliminary data.</text>
</comment>
<protein>
    <submittedName>
        <fullName evidence="3">Gallate dioxygenase</fullName>
        <ecNumber evidence="3">1.13.11.57</ecNumber>
    </submittedName>
</protein>
<dbReference type="EC" id="1.13.11.57" evidence="3"/>
<evidence type="ECO:0000259" key="2">
    <source>
        <dbReference type="Pfam" id="PF07746"/>
    </source>
</evidence>
<sequence>MAQIIGGIAASHTPTIGFAFDRDKRDDPVWAPIFEAFEPVQQWIAERHPDVLLLIYNDHVTSFFFDHYSAFALGIGERWAVADEGGGARDLPAINGDPGLAAHIGRSLMAEEFDMSFFQDKGLDHGCFSPLSMMCAPKRPQAFAAPLGGSGSPAEPDQPECPHEPAWPVRLVPLQMGVLQFPIPSARRCYKLGQALRRAIESYPEDLKVAIVATGGLSHQVHGERAGFNNTEWDARFLDLFESDPEALADMTHAEFATLGGCEGSEVIMWLVMRGALGAQLKRLHRSYYLPSMTGIAAAIYEPSQPQALPAAVLERQRAQTAAQLAGAEALTGTYPFTLERSIKAYRLNRFLHQLVVPEQRAAFLADQESAFERAALSEVERDLVRRRDWRGLIHYGVIFFMLEKLGAVMGVSNLHIYAAMRGESLEAFQRTRNTKALYSVAGKDADALDWNKNDKQ</sequence>
<dbReference type="CDD" id="cd07923">
    <property type="entry name" value="Gallate_dioxygenase_C"/>
    <property type="match status" value="1"/>
</dbReference>
<dbReference type="Pfam" id="PF02900">
    <property type="entry name" value="LigB"/>
    <property type="match status" value="1"/>
</dbReference>
<evidence type="ECO:0000259" key="1">
    <source>
        <dbReference type="Pfam" id="PF02900"/>
    </source>
</evidence>
<evidence type="ECO:0000313" key="4">
    <source>
        <dbReference type="Proteomes" id="UP001228044"/>
    </source>
</evidence>
<dbReference type="Proteomes" id="UP001228044">
    <property type="component" value="Unassembled WGS sequence"/>
</dbReference>
<proteinExistence type="predicted"/>
<organism evidence="3 4">
    <name type="scientific">Roseateles violae</name>
    <dbReference type="NCBI Taxonomy" id="3058042"/>
    <lineage>
        <taxon>Bacteria</taxon>
        <taxon>Pseudomonadati</taxon>
        <taxon>Pseudomonadota</taxon>
        <taxon>Betaproteobacteria</taxon>
        <taxon>Burkholderiales</taxon>
        <taxon>Sphaerotilaceae</taxon>
        <taxon>Roseateles</taxon>
    </lineage>
</organism>
<dbReference type="NCBIfam" id="NF009904">
    <property type="entry name" value="PRK13367.1"/>
    <property type="match status" value="1"/>
</dbReference>
<dbReference type="CDD" id="cd07950">
    <property type="entry name" value="Gallate_Doxase_N"/>
    <property type="match status" value="1"/>
</dbReference>
<dbReference type="InterPro" id="IPR011986">
    <property type="entry name" value="Xdiol_dOase_LigA"/>
</dbReference>
<gene>
    <name evidence="3" type="ORF">QWJ38_14230</name>
</gene>
<reference evidence="3 4" key="1">
    <citation type="submission" date="2023-06" db="EMBL/GenBank/DDBJ databases">
        <title>Pelomonas sp. PFR6 16S ribosomal RNA gene Genome sequencing and assembly.</title>
        <authorList>
            <person name="Woo H."/>
        </authorList>
    </citation>
    <scope>NUCLEOTIDE SEQUENCE [LARGE SCALE GENOMIC DNA]</scope>
    <source>
        <strain evidence="3 4">PFR6</strain>
    </source>
</reference>
<dbReference type="EMBL" id="JAUHHC010000003">
    <property type="protein sequence ID" value="MDN3921448.1"/>
    <property type="molecule type" value="Genomic_DNA"/>
</dbReference>
<keyword evidence="3" id="KW-0223">Dioxygenase</keyword>
<dbReference type="Gene3D" id="1.10.700.10">
    <property type="entry name" value="Dioxygenase LigAB, LigA subunit"/>
    <property type="match status" value="1"/>
</dbReference>
<dbReference type="InterPro" id="IPR004183">
    <property type="entry name" value="Xdiol_dOase_suB"/>
</dbReference>
<feature type="domain" description="Extradiol ring-cleavage dioxygenase LigAB LigA subunit" evidence="2">
    <location>
        <begin position="348"/>
        <end position="434"/>
    </location>
</feature>
<dbReference type="SUPFAM" id="SSF48076">
    <property type="entry name" value="LigA subunit of an aromatic-ring-opening dioxygenase LigAB"/>
    <property type="match status" value="1"/>
</dbReference>
<dbReference type="Gene3D" id="3.40.830.10">
    <property type="entry name" value="LigB-like"/>
    <property type="match status" value="1"/>
</dbReference>
<dbReference type="Pfam" id="PF07746">
    <property type="entry name" value="LigA"/>
    <property type="match status" value="1"/>
</dbReference>
<keyword evidence="3" id="KW-0560">Oxidoreductase</keyword>
<feature type="domain" description="Extradiol ring-cleavage dioxygenase class III enzyme subunit B" evidence="1">
    <location>
        <begin position="8"/>
        <end position="293"/>
    </location>
</feature>
<accession>A0ABT8DWL7</accession>